<dbReference type="SUPFAM" id="SSF47928">
    <property type="entry name" value="N-terminal domain of the delta subunit of the F1F0-ATP synthase"/>
    <property type="match status" value="1"/>
</dbReference>
<comment type="subcellular location">
    <subcellularLocation>
        <location evidence="8">Cell membrane</location>
        <topology evidence="8">Peripheral membrane protein</topology>
    </subcellularLocation>
    <subcellularLocation>
        <location evidence="1">Membrane</location>
    </subcellularLocation>
</comment>
<evidence type="ECO:0000313" key="9">
    <source>
        <dbReference type="EMBL" id="RUS67055.1"/>
    </source>
</evidence>
<gene>
    <name evidence="8 9" type="primary">atpH</name>
    <name evidence="9" type="ORF">CUZ56_00993</name>
</gene>
<dbReference type="GO" id="GO:0045259">
    <property type="term" value="C:proton-transporting ATP synthase complex"/>
    <property type="evidence" value="ECO:0007669"/>
    <property type="project" value="UniProtKB-KW"/>
</dbReference>
<comment type="caution">
    <text evidence="9">The sequence shown here is derived from an EMBL/GenBank/DDBJ whole genome shotgun (WGS) entry which is preliminary data.</text>
</comment>
<keyword evidence="5 8" id="KW-0472">Membrane</keyword>
<reference evidence="9 10" key="1">
    <citation type="submission" date="2018-01" db="EMBL/GenBank/DDBJ databases">
        <title>Saezia sanguinis gen. nov., sp. nov., in the order Burkholderiales isolated from human blood.</title>
        <authorList>
            <person name="Medina-Pascual M.J."/>
            <person name="Valdezate S."/>
            <person name="Monzon S."/>
            <person name="Cuesta I."/>
            <person name="Carrasco G."/>
            <person name="Villalon P."/>
            <person name="Saez-Nieto J.A."/>
        </authorList>
    </citation>
    <scope>NUCLEOTIDE SEQUENCE [LARGE SCALE GENOMIC DNA]</scope>
    <source>
        <strain evidence="9 10">CNM695-12</strain>
    </source>
</reference>
<dbReference type="NCBIfam" id="TIGR01145">
    <property type="entry name" value="ATP_synt_delta"/>
    <property type="match status" value="1"/>
</dbReference>
<dbReference type="AlphaFoldDB" id="A0A433SEA7"/>
<protein>
    <recommendedName>
        <fullName evidence="8">ATP synthase subunit delta</fullName>
    </recommendedName>
    <alternativeName>
        <fullName evidence="8">ATP synthase F(1) sector subunit delta</fullName>
    </alternativeName>
    <alternativeName>
        <fullName evidence="8">F-type ATPase subunit delta</fullName>
        <shortName evidence="8">F-ATPase subunit delta</shortName>
    </alternativeName>
</protein>
<proteinExistence type="inferred from homology"/>
<accession>A0A433SEA7</accession>
<dbReference type="PRINTS" id="PR00125">
    <property type="entry name" value="ATPASEDELTA"/>
</dbReference>
<keyword evidence="6 8" id="KW-0139">CF(1)</keyword>
<evidence type="ECO:0000256" key="1">
    <source>
        <dbReference type="ARBA" id="ARBA00004370"/>
    </source>
</evidence>
<dbReference type="HAMAP" id="MF_01416">
    <property type="entry name" value="ATP_synth_delta_bact"/>
    <property type="match status" value="1"/>
</dbReference>
<dbReference type="InterPro" id="IPR026015">
    <property type="entry name" value="ATP_synth_OSCP/delta_N_sf"/>
</dbReference>
<comment type="function">
    <text evidence="8">This protein is part of the stalk that links CF(0) to CF(1). It either transmits conformational changes from CF(0) to CF(1) or is implicated in proton conduction.</text>
</comment>
<dbReference type="NCBIfam" id="NF004402">
    <property type="entry name" value="PRK05758.2-2"/>
    <property type="match status" value="1"/>
</dbReference>
<name>A0A433SEA7_9BURK</name>
<evidence type="ECO:0000256" key="6">
    <source>
        <dbReference type="ARBA" id="ARBA00023196"/>
    </source>
</evidence>
<sequence length="180" mass="19658">MAELATIARPYAEAIFQVASDQKQFAQWGEVLNNLALACDTDELKLLANDPKVLGEQLVGLLMSVTKSDGLPTEAVKRFLAELVEYGRLSALSEVAKQYRVLCDATNDVTEVLIYSAYPIGDAELAQLLPVLEKRFGRKLKPQVQIDESLIGGICAVVGDDTLDMSVKARLEQMKVALMA</sequence>
<comment type="similarity">
    <text evidence="8">Belongs to the ATPase delta chain family.</text>
</comment>
<evidence type="ECO:0000256" key="8">
    <source>
        <dbReference type="HAMAP-Rule" id="MF_01416"/>
    </source>
</evidence>
<dbReference type="Proteomes" id="UP000286947">
    <property type="component" value="Unassembled WGS sequence"/>
</dbReference>
<dbReference type="InterPro" id="IPR000711">
    <property type="entry name" value="ATPase_OSCP/dsu"/>
</dbReference>
<keyword evidence="8" id="KW-1003">Cell membrane</keyword>
<dbReference type="OrthoDB" id="9816221at2"/>
<evidence type="ECO:0000256" key="3">
    <source>
        <dbReference type="ARBA" id="ARBA00022781"/>
    </source>
</evidence>
<dbReference type="EMBL" id="PQSP01000002">
    <property type="protein sequence ID" value="RUS67055.1"/>
    <property type="molecule type" value="Genomic_DNA"/>
</dbReference>
<dbReference type="Gene3D" id="1.10.520.20">
    <property type="entry name" value="N-terminal domain of the delta subunit of the F1F0-ATP synthase"/>
    <property type="match status" value="1"/>
</dbReference>
<keyword evidence="3 8" id="KW-0375">Hydrogen ion transport</keyword>
<evidence type="ECO:0000313" key="10">
    <source>
        <dbReference type="Proteomes" id="UP000286947"/>
    </source>
</evidence>
<keyword evidence="4 8" id="KW-0406">Ion transport</keyword>
<evidence type="ECO:0000256" key="2">
    <source>
        <dbReference type="ARBA" id="ARBA00022448"/>
    </source>
</evidence>
<organism evidence="9 10">
    <name type="scientific">Saezia sanguinis</name>
    <dbReference type="NCBI Taxonomy" id="1965230"/>
    <lineage>
        <taxon>Bacteria</taxon>
        <taxon>Pseudomonadati</taxon>
        <taxon>Pseudomonadota</taxon>
        <taxon>Betaproteobacteria</taxon>
        <taxon>Burkholderiales</taxon>
        <taxon>Saeziaceae</taxon>
        <taxon>Saezia</taxon>
    </lineage>
</organism>
<dbReference type="GO" id="GO:0005886">
    <property type="term" value="C:plasma membrane"/>
    <property type="evidence" value="ECO:0007669"/>
    <property type="project" value="UniProtKB-SubCell"/>
</dbReference>
<evidence type="ECO:0000256" key="4">
    <source>
        <dbReference type="ARBA" id="ARBA00023065"/>
    </source>
</evidence>
<dbReference type="PANTHER" id="PTHR11910">
    <property type="entry name" value="ATP SYNTHASE DELTA CHAIN"/>
    <property type="match status" value="1"/>
</dbReference>
<comment type="function">
    <text evidence="8">F(1)F(0) ATP synthase produces ATP from ADP in the presence of a proton or sodium gradient. F-type ATPases consist of two structural domains, F(1) containing the extramembraneous catalytic core and F(0) containing the membrane proton channel, linked together by a central stalk and a peripheral stalk. During catalysis, ATP synthesis in the catalytic domain of F(1) is coupled via a rotary mechanism of the central stalk subunits to proton translocation.</text>
</comment>
<keyword evidence="7 8" id="KW-0066">ATP synthesis</keyword>
<dbReference type="RefSeq" id="WP_126978817.1">
    <property type="nucleotide sequence ID" value="NZ_PQSP01000002.1"/>
</dbReference>
<dbReference type="GO" id="GO:0046933">
    <property type="term" value="F:proton-transporting ATP synthase activity, rotational mechanism"/>
    <property type="evidence" value="ECO:0007669"/>
    <property type="project" value="UniProtKB-UniRule"/>
</dbReference>
<evidence type="ECO:0000256" key="7">
    <source>
        <dbReference type="ARBA" id="ARBA00023310"/>
    </source>
</evidence>
<keyword evidence="10" id="KW-1185">Reference proteome</keyword>
<dbReference type="Pfam" id="PF00213">
    <property type="entry name" value="OSCP"/>
    <property type="match status" value="1"/>
</dbReference>
<keyword evidence="2 8" id="KW-0813">Transport</keyword>
<evidence type="ECO:0000256" key="5">
    <source>
        <dbReference type="ARBA" id="ARBA00023136"/>
    </source>
</evidence>